<reference evidence="5" key="1">
    <citation type="submission" date="2023-07" db="EMBL/GenBank/DDBJ databases">
        <authorList>
            <person name="Haufschild T."/>
            <person name="Kallscheuer N."/>
            <person name="Hammer J."/>
            <person name="Kohn T."/>
            <person name="Kabuu M."/>
            <person name="Jogler M."/>
            <person name="Wohfarth N."/>
            <person name="Heuer A."/>
            <person name="Rohde M."/>
            <person name="van Teeseling M.C.F."/>
            <person name="Jogler C."/>
        </authorList>
    </citation>
    <scope>NUCLEOTIDE SEQUENCE</scope>
    <source>
        <strain evidence="4">Strain 138</strain>
        <strain evidence="5">Strain 318</strain>
    </source>
</reference>
<dbReference type="InterPro" id="IPR050072">
    <property type="entry name" value="Peptidase_M20A"/>
</dbReference>
<dbReference type="EMBL" id="CP130612">
    <property type="protein sequence ID" value="WKW11396.1"/>
    <property type="molecule type" value="Genomic_DNA"/>
</dbReference>
<sequence length="439" mass="47106">MMPWFMPRADARHFVAGLTLLLSAAIGLDAQQSYPTAWDPALLNRPDIRAALAHLEQGMPKQVEEWIHIAQMPGQPGFEQERGAYVKAEMEKAGLRVSVDSMGNVTGVRAGTGGGPTIVFAAHMDIVFPKETDTRVRRDGDTLRAPGVFDNSASVANMLATIRALNAARIRTKGDLVFVGTVQEEVGLRGMAHWLANNPRPDLLIAMDGGLGPISYGALGIYWTRYRYKAAGAHTLRSRGEPTPVRALADAIQRIYALQPPPLPNGAVINVGQVHGGEIFNGIPQDLFFTVDLRSSDPALLDSLDRQITRIAQESAARERVELVVEVEQKNGAGGTEAMLAGARRHPLVQTAIDIQRHLGVRVGMPGASEALATGSTDANVGVVMGIPSISIGRSYGGENHTLTEWAHWPSALEGTKLTLLLATTFGDGIRAVPPRVVP</sequence>
<feature type="domain" description="Peptidase M20 dimerisation" evidence="3">
    <location>
        <begin position="244"/>
        <end position="317"/>
    </location>
</feature>
<dbReference type="GO" id="GO:0046872">
    <property type="term" value="F:metal ion binding"/>
    <property type="evidence" value="ECO:0007669"/>
    <property type="project" value="UniProtKB-KW"/>
</dbReference>
<dbReference type="InterPro" id="IPR011650">
    <property type="entry name" value="Peptidase_M20_dimer"/>
</dbReference>
<evidence type="ECO:0000313" key="4">
    <source>
        <dbReference type="EMBL" id="WKW11396.1"/>
    </source>
</evidence>
<keyword evidence="1" id="KW-0479">Metal-binding</keyword>
<dbReference type="RefSeq" id="WP_367887094.1">
    <property type="nucleotide sequence ID" value="NZ_CP130612.1"/>
</dbReference>
<dbReference type="AlphaFoldDB" id="A0AA49Q709"/>
<evidence type="ECO:0000313" key="6">
    <source>
        <dbReference type="Proteomes" id="UP001229955"/>
    </source>
</evidence>
<dbReference type="SUPFAM" id="SSF55031">
    <property type="entry name" value="Bacterial exopeptidase dimerisation domain"/>
    <property type="match status" value="1"/>
</dbReference>
<dbReference type="PANTHER" id="PTHR43808:SF17">
    <property type="entry name" value="PEPTIDASE M20"/>
    <property type="match status" value="1"/>
</dbReference>
<dbReference type="Gene3D" id="3.40.630.10">
    <property type="entry name" value="Zn peptidases"/>
    <property type="match status" value="1"/>
</dbReference>
<accession>A0AA49Q412</accession>
<name>A0AA49Q709_9BACT</name>
<dbReference type="GO" id="GO:0016787">
    <property type="term" value="F:hydrolase activity"/>
    <property type="evidence" value="ECO:0007669"/>
    <property type="project" value="UniProtKB-KW"/>
</dbReference>
<keyword evidence="6" id="KW-1185">Reference proteome</keyword>
<dbReference type="EMBL" id="CP130613">
    <property type="protein sequence ID" value="WKW14306.1"/>
    <property type="molecule type" value="Genomic_DNA"/>
</dbReference>
<evidence type="ECO:0000313" key="5">
    <source>
        <dbReference type="EMBL" id="WKW14306.1"/>
    </source>
</evidence>
<keyword evidence="2" id="KW-0378">Hydrolase</keyword>
<dbReference type="PANTHER" id="PTHR43808">
    <property type="entry name" value="ACETYLORNITHINE DEACETYLASE"/>
    <property type="match status" value="1"/>
</dbReference>
<protein>
    <submittedName>
        <fullName evidence="5">M20/M25/M40 family metallo-hydrolase</fullName>
    </submittedName>
</protein>
<organism evidence="5 6">
    <name type="scientific">Pseudogemmatithrix spongiicola</name>
    <dbReference type="NCBI Taxonomy" id="3062599"/>
    <lineage>
        <taxon>Bacteria</taxon>
        <taxon>Pseudomonadati</taxon>
        <taxon>Gemmatimonadota</taxon>
        <taxon>Gemmatimonadia</taxon>
        <taxon>Gemmatimonadales</taxon>
        <taxon>Gemmatimonadaceae</taxon>
        <taxon>Pseudogemmatithrix</taxon>
    </lineage>
</organism>
<gene>
    <name evidence="4" type="ORF">Strain138_000641</name>
    <name evidence="5" type="ORF">Strain318_000641</name>
</gene>
<dbReference type="InterPro" id="IPR002933">
    <property type="entry name" value="Peptidase_M20"/>
</dbReference>
<evidence type="ECO:0000256" key="2">
    <source>
        <dbReference type="ARBA" id="ARBA00022801"/>
    </source>
</evidence>
<dbReference type="SUPFAM" id="SSF53187">
    <property type="entry name" value="Zn-dependent exopeptidases"/>
    <property type="match status" value="1"/>
</dbReference>
<evidence type="ECO:0000259" key="3">
    <source>
        <dbReference type="Pfam" id="PF07687"/>
    </source>
</evidence>
<dbReference type="Gene3D" id="3.30.70.360">
    <property type="match status" value="1"/>
</dbReference>
<dbReference type="InterPro" id="IPR036264">
    <property type="entry name" value="Bact_exopeptidase_dim_dom"/>
</dbReference>
<evidence type="ECO:0000256" key="1">
    <source>
        <dbReference type="ARBA" id="ARBA00022723"/>
    </source>
</evidence>
<dbReference type="Pfam" id="PF01546">
    <property type="entry name" value="Peptidase_M20"/>
    <property type="match status" value="1"/>
</dbReference>
<dbReference type="Pfam" id="PF07687">
    <property type="entry name" value="M20_dimer"/>
    <property type="match status" value="1"/>
</dbReference>
<dbReference type="KEGG" id="pspc:Strain318_000641"/>
<dbReference type="Proteomes" id="UP001229955">
    <property type="component" value="Chromosome"/>
</dbReference>
<accession>A0AA49Q709</accession>
<proteinExistence type="predicted"/>